<dbReference type="PIRSF" id="PIRSF002825">
    <property type="entry name" value="CfbpA"/>
    <property type="match status" value="1"/>
</dbReference>
<dbReference type="Gene3D" id="3.40.190.10">
    <property type="entry name" value="Periplasmic binding protein-like II"/>
    <property type="match status" value="2"/>
</dbReference>
<dbReference type="PANTHER" id="PTHR30006">
    <property type="entry name" value="THIAMINE-BINDING PERIPLASMIC PROTEIN-RELATED"/>
    <property type="match status" value="1"/>
</dbReference>
<evidence type="ECO:0000256" key="1">
    <source>
        <dbReference type="ARBA" id="ARBA00022729"/>
    </source>
</evidence>
<name>A0ABW2FDE5_9BACL</name>
<dbReference type="RefSeq" id="WP_378047728.1">
    <property type="nucleotide sequence ID" value="NZ_JBHMDN010000015.1"/>
</dbReference>
<proteinExistence type="predicted"/>
<reference evidence="5" key="1">
    <citation type="journal article" date="2019" name="Int. J. Syst. Evol. Microbiol.">
        <title>The Global Catalogue of Microorganisms (GCM) 10K type strain sequencing project: providing services to taxonomists for standard genome sequencing and annotation.</title>
        <authorList>
            <consortium name="The Broad Institute Genomics Platform"/>
            <consortium name="The Broad Institute Genome Sequencing Center for Infectious Disease"/>
            <person name="Wu L."/>
            <person name="Ma J."/>
        </authorList>
    </citation>
    <scope>NUCLEOTIDE SEQUENCE [LARGE SCALE GENOMIC DNA]</scope>
    <source>
        <strain evidence="5">KCTC 12907</strain>
    </source>
</reference>
<gene>
    <name evidence="4" type="ORF">ACFQMJ_22170</name>
</gene>
<evidence type="ECO:0000313" key="4">
    <source>
        <dbReference type="EMBL" id="MFC7151252.1"/>
    </source>
</evidence>
<evidence type="ECO:0000256" key="2">
    <source>
        <dbReference type="SAM" id="MobiDB-lite"/>
    </source>
</evidence>
<feature type="chain" id="PRO_5045889615" evidence="3">
    <location>
        <begin position="22"/>
        <end position="370"/>
    </location>
</feature>
<comment type="caution">
    <text evidence="4">The sequence shown here is derived from an EMBL/GenBank/DDBJ whole genome shotgun (WGS) entry which is preliminary data.</text>
</comment>
<dbReference type="SUPFAM" id="SSF53850">
    <property type="entry name" value="Periplasmic binding protein-like II"/>
    <property type="match status" value="1"/>
</dbReference>
<evidence type="ECO:0000256" key="3">
    <source>
        <dbReference type="SAM" id="SignalP"/>
    </source>
</evidence>
<dbReference type="Pfam" id="PF13343">
    <property type="entry name" value="SBP_bac_6"/>
    <property type="match status" value="1"/>
</dbReference>
<keyword evidence="5" id="KW-1185">Reference proteome</keyword>
<keyword evidence="1 3" id="KW-0732">Signal</keyword>
<dbReference type="Proteomes" id="UP001596378">
    <property type="component" value="Unassembled WGS sequence"/>
</dbReference>
<feature type="compositionally biased region" description="Low complexity" evidence="2">
    <location>
        <begin position="36"/>
        <end position="57"/>
    </location>
</feature>
<feature type="region of interest" description="Disordered" evidence="2">
    <location>
        <begin position="28"/>
        <end position="62"/>
    </location>
</feature>
<sequence>MSRFKMAGLSMAVIVSMALTACGANSNTSGTGAANTGAPSSPPAAETAPAAAPSAPEGTDKLSGKVVVYSPNNADINNPIIKEFQERTGVQVELITGGTGELLKRVEAEKDNPLGDVFFGGDTASLGAYGGYFEPYATKEQASINPAYLHEGNLYTPFTLLPMVIMYNKELVPAGSEPVSWESLLDAQWKGKIAFADPAKSSSSFTQLATMLTAFGKDDDKGWAFVEKFVANLDGKLLPSSGGVYKGVADKEFAIGITLEEAALRYVEGGAPVGIVYPAEGTVVTPDGMAVIKGAKNMDNAKAFIDFAAGTDVQALLQDEFLRRSVRTDASAISGLPAVNDIKTVAYDYDWVTANKTAIGDRFMKVVIGQ</sequence>
<feature type="signal peptide" evidence="3">
    <location>
        <begin position="1"/>
        <end position="21"/>
    </location>
</feature>
<dbReference type="PANTHER" id="PTHR30006:SF2">
    <property type="entry name" value="ABC TRANSPORTER SUBSTRATE-BINDING PROTEIN"/>
    <property type="match status" value="1"/>
</dbReference>
<dbReference type="EMBL" id="JBHTAI010000015">
    <property type="protein sequence ID" value="MFC7151252.1"/>
    <property type="molecule type" value="Genomic_DNA"/>
</dbReference>
<organism evidence="4 5">
    <name type="scientific">Cohnella cellulosilytica</name>
    <dbReference type="NCBI Taxonomy" id="986710"/>
    <lineage>
        <taxon>Bacteria</taxon>
        <taxon>Bacillati</taxon>
        <taxon>Bacillota</taxon>
        <taxon>Bacilli</taxon>
        <taxon>Bacillales</taxon>
        <taxon>Paenibacillaceae</taxon>
        <taxon>Cohnella</taxon>
    </lineage>
</organism>
<dbReference type="InterPro" id="IPR026045">
    <property type="entry name" value="Ferric-bd"/>
</dbReference>
<dbReference type="CDD" id="cd13546">
    <property type="entry name" value="PBP2_BitB"/>
    <property type="match status" value="1"/>
</dbReference>
<dbReference type="PROSITE" id="PS51257">
    <property type="entry name" value="PROKAR_LIPOPROTEIN"/>
    <property type="match status" value="1"/>
</dbReference>
<accession>A0ABW2FDE5</accession>
<evidence type="ECO:0000313" key="5">
    <source>
        <dbReference type="Proteomes" id="UP001596378"/>
    </source>
</evidence>
<protein>
    <submittedName>
        <fullName evidence="4">ABC transporter substrate-binding protein</fullName>
    </submittedName>
</protein>